<dbReference type="SUPFAM" id="SSF48452">
    <property type="entry name" value="TPR-like"/>
    <property type="match status" value="1"/>
</dbReference>
<sequence>MVGYSALTQQNEALALALLEEHRKIVRPIVDSHEGREIETAGDSFFIEFNSAVDAANCAIQIQSTFHERNKAEPQERHIRLRIGLHIGDVVYMDKHVHGDGVNIAARMEPLAMPGGICISEDVARQIRNKISFPVLKLGAERLKNISMPMDIYCIVLPWLKSDQRTKRTYVPKRVRMYSLALFLGILLIAAGWYFFMHKLTFQEADVSRFRLAVLPLSNISSDTQDEYFADGMTEELISNLSKIGGLNVIARTSIMKYKNMNKDIAEIGDELMVGSILEGSVRKFENKARITVQLIDVATQENLWSMDYDRELRDIFMIQSEIAQSVADELKVRLVSTEKEQLDKRYTQDMVAFQEYLVGKHYLNKKTSESIQNSIIHLEKSVQLDPAFALPYASLAYAYALTAAAGYGNIPRNVAESKAREAVMRSLELDNTLAEAHAALGYIRFRIDWNWKEAEKEFKQAIALKPGYATAHEWYALFLAIHSRLDESLQEIQKAYALDPLSPSVNNGLARIYHFRNEPDKAIAQSKRTFVIDPTFAEAYFTLGMTYLKKEEFENAERELQKAISLAGRRPVMLAILGATYVHTGKMAEAKALLAELQTPPMNNDKLYASSFILNKLGKVDESLSILEKLMDEKYGILVYMKVENRFINDDNNPRYQRMLQKMGLE</sequence>
<dbReference type="PANTHER" id="PTHR43081">
    <property type="entry name" value="ADENYLATE CYCLASE, TERMINAL-DIFFERENTIATION SPECIFIC-RELATED"/>
    <property type="match status" value="1"/>
</dbReference>
<dbReference type="KEGG" id="rhoz:GXP67_25350"/>
<dbReference type="SUPFAM" id="SSF55073">
    <property type="entry name" value="Nucleotide cyclase"/>
    <property type="match status" value="1"/>
</dbReference>
<protein>
    <submittedName>
        <fullName evidence="4">Tetratricopeptide repeat protein</fullName>
    </submittedName>
</protein>
<dbReference type="InterPro" id="IPR050697">
    <property type="entry name" value="Adenylyl/Guanylyl_Cyclase_3/4"/>
</dbReference>
<reference evidence="4 5" key="1">
    <citation type="submission" date="2020-01" db="EMBL/GenBank/DDBJ databases">
        <authorList>
            <person name="Kim M.K."/>
        </authorList>
    </citation>
    <scope>NUCLEOTIDE SEQUENCE [LARGE SCALE GENOMIC DNA]</scope>
    <source>
        <strain evidence="4 5">172606-1</strain>
    </source>
</reference>
<dbReference type="InterPro" id="IPR011990">
    <property type="entry name" value="TPR-like_helical_dom_sf"/>
</dbReference>
<evidence type="ECO:0000313" key="4">
    <source>
        <dbReference type="EMBL" id="QHT69735.1"/>
    </source>
</evidence>
<gene>
    <name evidence="4" type="ORF">GXP67_25350</name>
</gene>
<dbReference type="AlphaFoldDB" id="A0A6C0GNX4"/>
<organism evidence="4 5">
    <name type="scientific">Rhodocytophaga rosea</name>
    <dbReference type="NCBI Taxonomy" id="2704465"/>
    <lineage>
        <taxon>Bacteria</taxon>
        <taxon>Pseudomonadati</taxon>
        <taxon>Bacteroidota</taxon>
        <taxon>Cytophagia</taxon>
        <taxon>Cytophagales</taxon>
        <taxon>Rhodocytophagaceae</taxon>
        <taxon>Rhodocytophaga</taxon>
    </lineage>
</organism>
<dbReference type="Gene3D" id="1.25.40.10">
    <property type="entry name" value="Tetratricopeptide repeat domain"/>
    <property type="match status" value="1"/>
</dbReference>
<keyword evidence="2" id="KW-0472">Membrane</keyword>
<name>A0A6C0GNX4_9BACT</name>
<dbReference type="Pfam" id="PF13181">
    <property type="entry name" value="TPR_8"/>
    <property type="match status" value="1"/>
</dbReference>
<dbReference type="InterPro" id="IPR029787">
    <property type="entry name" value="Nucleotide_cyclase"/>
</dbReference>
<dbReference type="GO" id="GO:0006171">
    <property type="term" value="P:cAMP biosynthetic process"/>
    <property type="evidence" value="ECO:0007669"/>
    <property type="project" value="TreeGrafter"/>
</dbReference>
<dbReference type="SMART" id="SM00028">
    <property type="entry name" value="TPR"/>
    <property type="match status" value="3"/>
</dbReference>
<dbReference type="CDD" id="cd07302">
    <property type="entry name" value="CHD"/>
    <property type="match status" value="1"/>
</dbReference>
<feature type="repeat" description="TPR" evidence="1">
    <location>
        <begin position="538"/>
        <end position="571"/>
    </location>
</feature>
<evidence type="ECO:0000256" key="2">
    <source>
        <dbReference type="SAM" id="Phobius"/>
    </source>
</evidence>
<dbReference type="Gene3D" id="3.40.50.10610">
    <property type="entry name" value="ABC-type transport auxiliary lipoprotein component"/>
    <property type="match status" value="1"/>
</dbReference>
<dbReference type="PROSITE" id="PS50005">
    <property type="entry name" value="TPR"/>
    <property type="match status" value="1"/>
</dbReference>
<dbReference type="Pfam" id="PF00211">
    <property type="entry name" value="Guanylate_cyc"/>
    <property type="match status" value="1"/>
</dbReference>
<dbReference type="GO" id="GO:0004016">
    <property type="term" value="F:adenylate cyclase activity"/>
    <property type="evidence" value="ECO:0007669"/>
    <property type="project" value="UniProtKB-ARBA"/>
</dbReference>
<keyword evidence="2" id="KW-0812">Transmembrane</keyword>
<dbReference type="Proteomes" id="UP000480178">
    <property type="component" value="Chromosome"/>
</dbReference>
<accession>A0A6C0GNX4</accession>
<keyword evidence="1" id="KW-0802">TPR repeat</keyword>
<dbReference type="GO" id="GO:0035556">
    <property type="term" value="P:intracellular signal transduction"/>
    <property type="evidence" value="ECO:0007669"/>
    <property type="project" value="InterPro"/>
</dbReference>
<evidence type="ECO:0000313" key="5">
    <source>
        <dbReference type="Proteomes" id="UP000480178"/>
    </source>
</evidence>
<dbReference type="PROSITE" id="PS50293">
    <property type="entry name" value="TPR_REGION"/>
    <property type="match status" value="1"/>
</dbReference>
<dbReference type="InterPro" id="IPR001054">
    <property type="entry name" value="A/G_cyclase"/>
</dbReference>
<dbReference type="PANTHER" id="PTHR43081:SF19">
    <property type="entry name" value="PH-SENSITIVE ADENYLATE CYCLASE RV1264"/>
    <property type="match status" value="1"/>
</dbReference>
<dbReference type="InterPro" id="IPR019734">
    <property type="entry name" value="TPR_rpt"/>
</dbReference>
<keyword evidence="2" id="KW-1133">Transmembrane helix</keyword>
<keyword evidence="5" id="KW-1185">Reference proteome</keyword>
<dbReference type="Gene3D" id="3.30.70.1230">
    <property type="entry name" value="Nucleotide cyclase"/>
    <property type="match status" value="1"/>
</dbReference>
<dbReference type="EMBL" id="CP048222">
    <property type="protein sequence ID" value="QHT69735.1"/>
    <property type="molecule type" value="Genomic_DNA"/>
</dbReference>
<proteinExistence type="predicted"/>
<evidence type="ECO:0000256" key="1">
    <source>
        <dbReference type="PROSITE-ProRule" id="PRU00339"/>
    </source>
</evidence>
<evidence type="ECO:0000259" key="3">
    <source>
        <dbReference type="PROSITE" id="PS50125"/>
    </source>
</evidence>
<feature type="domain" description="Guanylate cyclase" evidence="3">
    <location>
        <begin position="1"/>
        <end position="109"/>
    </location>
</feature>
<feature type="transmembrane region" description="Helical" evidence="2">
    <location>
        <begin position="175"/>
        <end position="196"/>
    </location>
</feature>
<dbReference type="RefSeq" id="WP_162445719.1">
    <property type="nucleotide sequence ID" value="NZ_CP048222.1"/>
</dbReference>
<dbReference type="Pfam" id="PF13432">
    <property type="entry name" value="TPR_16"/>
    <property type="match status" value="1"/>
</dbReference>
<dbReference type="PROSITE" id="PS50125">
    <property type="entry name" value="GUANYLATE_CYCLASE_2"/>
    <property type="match status" value="1"/>
</dbReference>